<evidence type="ECO:0000313" key="7">
    <source>
        <dbReference type="EMBL" id="GFE65282.1"/>
    </source>
</evidence>
<proteinExistence type="inferred from homology"/>
<comment type="cofactor">
    <cofactor evidence="1 5">
        <name>pyridoxal 5'-phosphate</name>
        <dbReference type="ChEBI" id="CHEBI:597326"/>
    </cofactor>
</comment>
<comment type="catalytic activity">
    <reaction evidence="5">
        <text>L-allo-threonine = acetaldehyde + glycine</text>
        <dbReference type="Rhea" id="RHEA:26209"/>
        <dbReference type="ChEBI" id="CHEBI:15343"/>
        <dbReference type="ChEBI" id="CHEBI:57305"/>
        <dbReference type="ChEBI" id="CHEBI:58585"/>
        <dbReference type="EC" id="4.1.2.48"/>
    </reaction>
</comment>
<dbReference type="OrthoDB" id="9774495at2"/>
<dbReference type="InterPro" id="IPR015421">
    <property type="entry name" value="PyrdxlP-dep_Trfase_major"/>
</dbReference>
<comment type="similarity">
    <text evidence="2 5">Belongs to the threonine aldolase family.</text>
</comment>
<evidence type="ECO:0000256" key="3">
    <source>
        <dbReference type="ARBA" id="ARBA00011881"/>
    </source>
</evidence>
<sequence>MNFASDNAGPMHPQVLDAVIRANDGTQMPYGADTIMDGVKARVREIFEAPEAAVYLVATGTAANALALATYANPWDAIFCHRTSHTEKDECGAPEFYAGGAKLKLVDGSDGKMTPTALEASMAETGGSVHGVQTGPVSITQVTELGTLYTTTEIGDLAEVAKSHGANVHLDGARFANAMSRLNCSAADMTWRAGVDAVSFGGTKNGCAGVEAVILFDPDKAWEFELRRKRGAHLFSKHRFLSGQMEGYLKDDLWLDLARKANANSDQLAAGLRGIDNARLLHEPQANMIFAELPRAAHRRAKAAGAQYYVTSPGATLDGPDETPLTCRLVCDWSKTEDQIDQLLSLFRG</sequence>
<dbReference type="InterPro" id="IPR015424">
    <property type="entry name" value="PyrdxlP-dep_Trfase"/>
</dbReference>
<dbReference type="RefSeq" id="WP_159807091.1">
    <property type="nucleotide sequence ID" value="NZ_BLJE01000002.1"/>
</dbReference>
<evidence type="ECO:0000256" key="4">
    <source>
        <dbReference type="ARBA" id="ARBA00022898"/>
    </source>
</evidence>
<name>A0A6N6JJB3_9RHOB</name>
<evidence type="ECO:0000256" key="2">
    <source>
        <dbReference type="ARBA" id="ARBA00006966"/>
    </source>
</evidence>
<comment type="function">
    <text evidence="5">Catalyzes the cleavage of L-allo-threonine and L-threonine to glycine and acetaldehyde.</text>
</comment>
<dbReference type="InterPro" id="IPR026273">
    <property type="entry name" value="Low_specificity_L-TA_bact"/>
</dbReference>
<dbReference type="InterPro" id="IPR015422">
    <property type="entry name" value="PyrdxlP-dep_Trfase_small"/>
</dbReference>
<dbReference type="SUPFAM" id="SSF53383">
    <property type="entry name" value="PLP-dependent transferases"/>
    <property type="match status" value="1"/>
</dbReference>
<keyword evidence="4 5" id="KW-0663">Pyridoxal phosphate</keyword>
<dbReference type="PANTHER" id="PTHR48097:SF5">
    <property type="entry name" value="LOW SPECIFICITY L-THREONINE ALDOLASE"/>
    <property type="match status" value="1"/>
</dbReference>
<dbReference type="PIRSF" id="PIRSF038940">
    <property type="entry name" value="Low_specificity_LTA"/>
    <property type="match status" value="1"/>
</dbReference>
<dbReference type="Gene3D" id="3.40.640.10">
    <property type="entry name" value="Type I PLP-dependent aspartate aminotransferase-like (Major domain)"/>
    <property type="match status" value="1"/>
</dbReference>
<dbReference type="Pfam" id="PF01212">
    <property type="entry name" value="Beta_elim_lyase"/>
    <property type="match status" value="1"/>
</dbReference>
<protein>
    <recommendedName>
        <fullName evidence="5">L-threonine aldolase</fullName>
        <ecNumber evidence="5">4.1.2.48</ecNumber>
    </recommendedName>
</protein>
<dbReference type="GO" id="GO:0006567">
    <property type="term" value="P:L-threonine catabolic process"/>
    <property type="evidence" value="ECO:0007669"/>
    <property type="project" value="UniProtKB-UniRule"/>
</dbReference>
<keyword evidence="8" id="KW-1185">Reference proteome</keyword>
<dbReference type="EC" id="4.1.2.48" evidence="5"/>
<reference evidence="7 8" key="1">
    <citation type="submission" date="2019-12" db="EMBL/GenBank/DDBJ databases">
        <title>Litoreibacter badius sp. nov., a novel bacteriochlorophyll a-containing bacterium in the genus Litoreibacter.</title>
        <authorList>
            <person name="Kanamuro M."/>
            <person name="Takabe Y."/>
            <person name="Mori K."/>
            <person name="Takaichi S."/>
            <person name="Hanada S."/>
        </authorList>
    </citation>
    <scope>NUCLEOTIDE SEQUENCE [LARGE SCALE GENOMIC DNA]</scope>
    <source>
        <strain evidence="7 8">K6</strain>
    </source>
</reference>
<dbReference type="GO" id="GO:0004793">
    <property type="term" value="F:threonine aldolase activity"/>
    <property type="evidence" value="ECO:0007669"/>
    <property type="project" value="UniProtKB-UniRule"/>
</dbReference>
<accession>A0A6N6JJB3</accession>
<evidence type="ECO:0000259" key="6">
    <source>
        <dbReference type="Pfam" id="PF01212"/>
    </source>
</evidence>
<comment type="catalytic activity">
    <reaction evidence="5">
        <text>L-threonine = acetaldehyde + glycine</text>
        <dbReference type="Rhea" id="RHEA:19625"/>
        <dbReference type="ChEBI" id="CHEBI:15343"/>
        <dbReference type="ChEBI" id="CHEBI:57305"/>
        <dbReference type="ChEBI" id="CHEBI:57926"/>
        <dbReference type="EC" id="4.1.2.48"/>
    </reaction>
</comment>
<keyword evidence="5" id="KW-0456">Lyase</keyword>
<dbReference type="EMBL" id="BLJE01000002">
    <property type="protein sequence ID" value="GFE65282.1"/>
    <property type="molecule type" value="Genomic_DNA"/>
</dbReference>
<comment type="subunit">
    <text evidence="3">Homotetramer.</text>
</comment>
<comment type="caution">
    <text evidence="7">The sequence shown here is derived from an EMBL/GenBank/DDBJ whole genome shotgun (WGS) entry which is preliminary data.</text>
</comment>
<dbReference type="Proteomes" id="UP000436822">
    <property type="component" value="Unassembled WGS sequence"/>
</dbReference>
<dbReference type="PANTHER" id="PTHR48097">
    <property type="entry name" value="L-THREONINE ALDOLASE-RELATED"/>
    <property type="match status" value="1"/>
</dbReference>
<feature type="domain" description="Aromatic amino acid beta-eliminating lyase/threonine aldolase" evidence="6">
    <location>
        <begin position="3"/>
        <end position="290"/>
    </location>
</feature>
<evidence type="ECO:0000313" key="8">
    <source>
        <dbReference type="Proteomes" id="UP000436822"/>
    </source>
</evidence>
<dbReference type="InterPro" id="IPR001597">
    <property type="entry name" value="ArAA_b-elim_lyase/Thr_aldolase"/>
</dbReference>
<dbReference type="Gene3D" id="3.90.1150.10">
    <property type="entry name" value="Aspartate Aminotransferase, domain 1"/>
    <property type="match status" value="1"/>
</dbReference>
<gene>
    <name evidence="7" type="ORF">KIN_23560</name>
</gene>
<evidence type="ECO:0000256" key="5">
    <source>
        <dbReference type="PIRNR" id="PIRNR038940"/>
    </source>
</evidence>
<evidence type="ECO:0000256" key="1">
    <source>
        <dbReference type="ARBA" id="ARBA00001933"/>
    </source>
</evidence>
<organism evidence="7 8">
    <name type="scientific">Litoreibacter roseus</name>
    <dbReference type="NCBI Taxonomy" id="2601869"/>
    <lineage>
        <taxon>Bacteria</taxon>
        <taxon>Pseudomonadati</taxon>
        <taxon>Pseudomonadota</taxon>
        <taxon>Alphaproteobacteria</taxon>
        <taxon>Rhodobacterales</taxon>
        <taxon>Roseobacteraceae</taxon>
        <taxon>Litoreibacter</taxon>
    </lineage>
</organism>
<dbReference type="AlphaFoldDB" id="A0A6N6JJB3"/>